<comment type="caution">
    <text evidence="2">The sequence shown here is derived from an EMBL/GenBank/DDBJ whole genome shotgun (WGS) entry which is preliminary data.</text>
</comment>
<evidence type="ECO:0000256" key="1">
    <source>
        <dbReference type="SAM" id="MobiDB-lite"/>
    </source>
</evidence>
<reference evidence="2 3" key="1">
    <citation type="journal article" date="2019" name="Commun. Biol.">
        <title>The bagworm genome reveals a unique fibroin gene that provides high tensile strength.</title>
        <authorList>
            <person name="Kono N."/>
            <person name="Nakamura H."/>
            <person name="Ohtoshi R."/>
            <person name="Tomita M."/>
            <person name="Numata K."/>
            <person name="Arakawa K."/>
        </authorList>
    </citation>
    <scope>NUCLEOTIDE SEQUENCE [LARGE SCALE GENOMIC DNA]</scope>
</reference>
<proteinExistence type="predicted"/>
<dbReference type="AlphaFoldDB" id="A0A4C1ZLX1"/>
<accession>A0A4C1ZLX1</accession>
<gene>
    <name evidence="2" type="ORF">EVAR_89868_1</name>
</gene>
<protein>
    <submittedName>
        <fullName evidence="2">Uncharacterized protein</fullName>
    </submittedName>
</protein>
<dbReference type="EMBL" id="BGZK01001915">
    <property type="protein sequence ID" value="GBP88213.1"/>
    <property type="molecule type" value="Genomic_DNA"/>
</dbReference>
<organism evidence="2 3">
    <name type="scientific">Eumeta variegata</name>
    <name type="common">Bagworm moth</name>
    <name type="synonym">Eumeta japonica</name>
    <dbReference type="NCBI Taxonomy" id="151549"/>
    <lineage>
        <taxon>Eukaryota</taxon>
        <taxon>Metazoa</taxon>
        <taxon>Ecdysozoa</taxon>
        <taxon>Arthropoda</taxon>
        <taxon>Hexapoda</taxon>
        <taxon>Insecta</taxon>
        <taxon>Pterygota</taxon>
        <taxon>Neoptera</taxon>
        <taxon>Endopterygota</taxon>
        <taxon>Lepidoptera</taxon>
        <taxon>Glossata</taxon>
        <taxon>Ditrysia</taxon>
        <taxon>Tineoidea</taxon>
        <taxon>Psychidae</taxon>
        <taxon>Oiketicinae</taxon>
        <taxon>Eumeta</taxon>
    </lineage>
</organism>
<dbReference type="Proteomes" id="UP000299102">
    <property type="component" value="Unassembled WGS sequence"/>
</dbReference>
<evidence type="ECO:0000313" key="2">
    <source>
        <dbReference type="EMBL" id="GBP88213.1"/>
    </source>
</evidence>
<evidence type="ECO:0000313" key="3">
    <source>
        <dbReference type="Proteomes" id="UP000299102"/>
    </source>
</evidence>
<sequence>MNLFVGVTYNRQEPKPNYRHHTQLERASEEQSRDTYKTLHDCRGPKIMKVSEQINGGASIPAAGVTTRVCPGVSTHFSHPGTQKSITFYPPSSPYENYKEKVELKSESGMGLEFQLIMKRNRDIQ</sequence>
<feature type="region of interest" description="Disordered" evidence="1">
    <location>
        <begin position="12"/>
        <end position="36"/>
    </location>
</feature>
<name>A0A4C1ZLX1_EUMVA</name>
<keyword evidence="3" id="KW-1185">Reference proteome</keyword>